<dbReference type="AlphaFoldDB" id="A0A229UMX1"/>
<evidence type="ECO:0000256" key="5">
    <source>
        <dbReference type="RuleBase" id="RU000589"/>
    </source>
</evidence>
<keyword evidence="3 5" id="KW-0063">Aspartyl esterase</keyword>
<dbReference type="GO" id="GO:0045490">
    <property type="term" value="P:pectin catabolic process"/>
    <property type="evidence" value="ECO:0007669"/>
    <property type="project" value="UniProtKB-UniRule"/>
</dbReference>
<dbReference type="EC" id="3.1.1.11" evidence="5"/>
<dbReference type="GO" id="GO:0030599">
    <property type="term" value="F:pectinesterase activity"/>
    <property type="evidence" value="ECO:0007669"/>
    <property type="project" value="UniProtKB-UniRule"/>
</dbReference>
<dbReference type="EMBL" id="NMQW01000025">
    <property type="protein sequence ID" value="OXM84796.1"/>
    <property type="molecule type" value="Genomic_DNA"/>
</dbReference>
<comment type="similarity">
    <text evidence="1">Belongs to the pectinesterase family.</text>
</comment>
<dbReference type="InterPro" id="IPR018040">
    <property type="entry name" value="Pectinesterase_Tyr_AS"/>
</dbReference>
<keyword evidence="8" id="KW-1185">Reference proteome</keyword>
<name>A0A229UMX1_9BACL</name>
<feature type="domain" description="Pectinesterase catalytic" evidence="6">
    <location>
        <begin position="163"/>
        <end position="323"/>
    </location>
</feature>
<dbReference type="PANTHER" id="PTHR31321">
    <property type="entry name" value="ACYL-COA THIOESTER HYDROLASE YBHC-RELATED"/>
    <property type="match status" value="1"/>
</dbReference>
<feature type="domain" description="Pectinesterase catalytic" evidence="6">
    <location>
        <begin position="2"/>
        <end position="138"/>
    </location>
</feature>
<dbReference type="Pfam" id="PF01095">
    <property type="entry name" value="Pectinesterase"/>
    <property type="match status" value="2"/>
</dbReference>
<sequence>MIVAADGSGDFRTVQEALNQIPDDNRERVIIHIKNGIYKEKLHIEKPFVTLIGESAEHTILTYDDHAKKKLPNGDDFETFRSYSVFIGADDFTAEQLTFENAAGRGELVGQAVAAYVDGDRAAFRGCRFLGHQDTLFTAPLPPAPVKRALFGGPRELAPRRHTRQYYEQCYIEGDIDFIFGSATAVFERCEIFSKRRLGEEDAAEFPSGRIHGWLTAPSTPEDVRFGYVFHDCRITSDAPAQSVYLGRPWRSYAKAAFLDCWLGEHIVPAGWDNWNKPECEQTTVFCEFNSTGPGANPGQRVVWSAQLTAEEAKAYAAPRVLAGRDGWNPAG</sequence>
<dbReference type="Proteomes" id="UP000215509">
    <property type="component" value="Unassembled WGS sequence"/>
</dbReference>
<organism evidence="7 8">
    <name type="scientific">Paenibacillus rigui</name>
    <dbReference type="NCBI Taxonomy" id="554312"/>
    <lineage>
        <taxon>Bacteria</taxon>
        <taxon>Bacillati</taxon>
        <taxon>Bacillota</taxon>
        <taxon>Bacilli</taxon>
        <taxon>Bacillales</taxon>
        <taxon>Paenibacillaceae</taxon>
        <taxon>Paenibacillus</taxon>
    </lineage>
</organism>
<evidence type="ECO:0000256" key="1">
    <source>
        <dbReference type="ARBA" id="ARBA00008891"/>
    </source>
</evidence>
<gene>
    <name evidence="7" type="ORF">CF651_17940</name>
</gene>
<dbReference type="UniPathway" id="UPA00545">
    <property type="reaction ID" value="UER00823"/>
</dbReference>
<dbReference type="InterPro" id="IPR033131">
    <property type="entry name" value="Pectinesterase_Asp_AS"/>
</dbReference>
<keyword evidence="2 5" id="KW-0378">Hydrolase</keyword>
<dbReference type="GO" id="GO:0009279">
    <property type="term" value="C:cell outer membrane"/>
    <property type="evidence" value="ECO:0007669"/>
    <property type="project" value="TreeGrafter"/>
</dbReference>
<proteinExistence type="inferred from homology"/>
<dbReference type="InterPro" id="IPR012334">
    <property type="entry name" value="Pectin_lyas_fold"/>
</dbReference>
<comment type="pathway">
    <text evidence="5">Glycan metabolism; pectin degradation; 2-dehydro-3-deoxy-D-gluconate from pectin: step 1/5.</text>
</comment>
<evidence type="ECO:0000313" key="8">
    <source>
        <dbReference type="Proteomes" id="UP000215509"/>
    </source>
</evidence>
<dbReference type="PROSITE" id="PS00800">
    <property type="entry name" value="PECTINESTERASE_1"/>
    <property type="match status" value="1"/>
</dbReference>
<dbReference type="PANTHER" id="PTHR31321:SF57">
    <property type="entry name" value="PECTINESTERASE 53-RELATED"/>
    <property type="match status" value="1"/>
</dbReference>
<dbReference type="SUPFAM" id="SSF51126">
    <property type="entry name" value="Pectin lyase-like"/>
    <property type="match status" value="1"/>
</dbReference>
<accession>A0A229UMX1</accession>
<dbReference type="OrthoDB" id="9804686at2"/>
<evidence type="ECO:0000256" key="4">
    <source>
        <dbReference type="PROSITE-ProRule" id="PRU10040"/>
    </source>
</evidence>
<dbReference type="Gene3D" id="2.160.20.10">
    <property type="entry name" value="Single-stranded right-handed beta-helix, Pectin lyase-like"/>
    <property type="match status" value="1"/>
</dbReference>
<comment type="catalytic activity">
    <reaction evidence="5">
        <text>[(1-&gt;4)-alpha-D-galacturonosyl methyl ester](n) + n H2O = [(1-&gt;4)-alpha-D-galacturonosyl](n) + n methanol + n H(+)</text>
        <dbReference type="Rhea" id="RHEA:22380"/>
        <dbReference type="Rhea" id="RHEA-COMP:14570"/>
        <dbReference type="Rhea" id="RHEA-COMP:14573"/>
        <dbReference type="ChEBI" id="CHEBI:15377"/>
        <dbReference type="ChEBI" id="CHEBI:15378"/>
        <dbReference type="ChEBI" id="CHEBI:17790"/>
        <dbReference type="ChEBI" id="CHEBI:140522"/>
        <dbReference type="ChEBI" id="CHEBI:140523"/>
        <dbReference type="EC" id="3.1.1.11"/>
    </reaction>
</comment>
<evidence type="ECO:0000256" key="2">
    <source>
        <dbReference type="ARBA" id="ARBA00022801"/>
    </source>
</evidence>
<evidence type="ECO:0000313" key="7">
    <source>
        <dbReference type="EMBL" id="OXM84796.1"/>
    </source>
</evidence>
<dbReference type="InterPro" id="IPR000070">
    <property type="entry name" value="Pectinesterase_cat"/>
</dbReference>
<feature type="active site" evidence="4">
    <location>
        <position position="177"/>
    </location>
</feature>
<evidence type="ECO:0000259" key="6">
    <source>
        <dbReference type="Pfam" id="PF01095"/>
    </source>
</evidence>
<comment type="caution">
    <text evidence="7">The sequence shown here is derived from an EMBL/GenBank/DDBJ whole genome shotgun (WGS) entry which is preliminary data.</text>
</comment>
<dbReference type="InterPro" id="IPR011050">
    <property type="entry name" value="Pectin_lyase_fold/virulence"/>
</dbReference>
<protein>
    <recommendedName>
        <fullName evidence="5">Pectinesterase</fullName>
        <ecNumber evidence="5">3.1.1.11</ecNumber>
    </recommendedName>
</protein>
<dbReference type="PROSITE" id="PS00503">
    <property type="entry name" value="PECTINESTERASE_2"/>
    <property type="match status" value="1"/>
</dbReference>
<dbReference type="RefSeq" id="WP_094016245.1">
    <property type="nucleotide sequence ID" value="NZ_NMQW01000025.1"/>
</dbReference>
<dbReference type="GO" id="GO:0042545">
    <property type="term" value="P:cell wall modification"/>
    <property type="evidence" value="ECO:0007669"/>
    <property type="project" value="UniProtKB-UniRule"/>
</dbReference>
<evidence type="ECO:0000256" key="3">
    <source>
        <dbReference type="ARBA" id="ARBA00023085"/>
    </source>
</evidence>
<reference evidence="7 8" key="1">
    <citation type="submission" date="2017-07" db="EMBL/GenBank/DDBJ databases">
        <title>Genome sequencing and assembly of Paenibacillus rigui.</title>
        <authorList>
            <person name="Mayilraj S."/>
        </authorList>
    </citation>
    <scope>NUCLEOTIDE SEQUENCE [LARGE SCALE GENOMIC DNA]</scope>
    <source>
        <strain evidence="7 8">JCM 16352</strain>
    </source>
</reference>